<dbReference type="AlphaFoldDB" id="A0A419T2S5"/>
<feature type="region of interest" description="Disordered" evidence="3">
    <location>
        <begin position="21"/>
        <end position="64"/>
    </location>
</feature>
<dbReference type="Proteomes" id="UP000284177">
    <property type="component" value="Unassembled WGS sequence"/>
</dbReference>
<evidence type="ECO:0000313" key="6">
    <source>
        <dbReference type="EMBL" id="RKD31817.1"/>
    </source>
</evidence>
<keyword evidence="2 4" id="KW-0732">Signal</keyword>
<dbReference type="GO" id="GO:0016810">
    <property type="term" value="F:hydrolase activity, acting on carbon-nitrogen (but not peptide) bonds"/>
    <property type="evidence" value="ECO:0007669"/>
    <property type="project" value="InterPro"/>
</dbReference>
<evidence type="ECO:0000256" key="2">
    <source>
        <dbReference type="ARBA" id="ARBA00022729"/>
    </source>
</evidence>
<evidence type="ECO:0000256" key="1">
    <source>
        <dbReference type="ARBA" id="ARBA00004613"/>
    </source>
</evidence>
<feature type="signal peptide" evidence="4">
    <location>
        <begin position="1"/>
        <end position="17"/>
    </location>
</feature>
<dbReference type="InterPro" id="IPR051398">
    <property type="entry name" value="Polysacch_Deacetylase"/>
</dbReference>
<dbReference type="PANTHER" id="PTHR34216">
    <property type="match status" value="1"/>
</dbReference>
<dbReference type="CDD" id="cd10972">
    <property type="entry name" value="CE4_DAC_u3_5s"/>
    <property type="match status" value="1"/>
</dbReference>
<dbReference type="InterPro" id="IPR002509">
    <property type="entry name" value="NODB_dom"/>
</dbReference>
<dbReference type="PROSITE" id="PS51257">
    <property type="entry name" value="PROKAR_LIPOPROTEIN"/>
    <property type="match status" value="1"/>
</dbReference>
<organism evidence="6 7">
    <name type="scientific">Thermohalobacter berrensis</name>
    <dbReference type="NCBI Taxonomy" id="99594"/>
    <lineage>
        <taxon>Bacteria</taxon>
        <taxon>Bacillati</taxon>
        <taxon>Bacillota</taxon>
        <taxon>Tissierellia</taxon>
        <taxon>Tissierellales</taxon>
        <taxon>Thermohalobacteraceae</taxon>
        <taxon>Thermohalobacter</taxon>
    </lineage>
</organism>
<evidence type="ECO:0000313" key="7">
    <source>
        <dbReference type="Proteomes" id="UP000284177"/>
    </source>
</evidence>
<dbReference type="Gene3D" id="3.20.20.370">
    <property type="entry name" value="Glycoside hydrolase/deacetylase"/>
    <property type="match status" value="1"/>
</dbReference>
<feature type="compositionally biased region" description="Basic and acidic residues" evidence="3">
    <location>
        <begin position="31"/>
        <end position="64"/>
    </location>
</feature>
<accession>A0A419T2S5</accession>
<dbReference type="InterPro" id="IPR011330">
    <property type="entry name" value="Glyco_hydro/deAcase_b/a-brl"/>
</dbReference>
<gene>
    <name evidence="6" type="ORF">BET03_12065</name>
</gene>
<dbReference type="PANTHER" id="PTHR34216:SF3">
    <property type="entry name" value="POLY-BETA-1,6-N-ACETYL-D-GLUCOSAMINE N-DEACETYLASE"/>
    <property type="match status" value="1"/>
</dbReference>
<feature type="domain" description="NodB homology" evidence="5">
    <location>
        <begin position="129"/>
        <end position="370"/>
    </location>
</feature>
<reference evidence="6 7" key="1">
    <citation type="submission" date="2016-08" db="EMBL/GenBank/DDBJ databases">
        <title>Novel Firmicutes and Novel Genomes.</title>
        <authorList>
            <person name="Poppleton D.I."/>
            <person name="Gribaldo S."/>
        </authorList>
    </citation>
    <scope>NUCLEOTIDE SEQUENCE [LARGE SCALE GENOMIC DNA]</scope>
    <source>
        <strain evidence="6 7">CTT3</strain>
    </source>
</reference>
<dbReference type="Pfam" id="PF01522">
    <property type="entry name" value="Polysacc_deac_1"/>
    <property type="match status" value="1"/>
</dbReference>
<dbReference type="GO" id="GO:0005576">
    <property type="term" value="C:extracellular region"/>
    <property type="evidence" value="ECO:0007669"/>
    <property type="project" value="UniProtKB-SubCell"/>
</dbReference>
<comment type="subcellular location">
    <subcellularLocation>
        <location evidence="1">Secreted</location>
    </subcellularLocation>
</comment>
<dbReference type="EMBL" id="MCIB01000015">
    <property type="protein sequence ID" value="RKD31817.1"/>
    <property type="molecule type" value="Genomic_DNA"/>
</dbReference>
<proteinExistence type="predicted"/>
<name>A0A419T2S5_9FIRM</name>
<protein>
    <recommendedName>
        <fullName evidence="5">NodB homology domain-containing protein</fullName>
    </recommendedName>
</protein>
<feature type="chain" id="PRO_5039562146" description="NodB homology domain-containing protein" evidence="4">
    <location>
        <begin position="18"/>
        <end position="370"/>
    </location>
</feature>
<evidence type="ECO:0000259" key="5">
    <source>
        <dbReference type="PROSITE" id="PS51677"/>
    </source>
</evidence>
<dbReference type="SUPFAM" id="SSF88713">
    <property type="entry name" value="Glycoside hydrolase/deacetylase"/>
    <property type="match status" value="1"/>
</dbReference>
<evidence type="ECO:0000256" key="4">
    <source>
        <dbReference type="SAM" id="SignalP"/>
    </source>
</evidence>
<dbReference type="PROSITE" id="PS51677">
    <property type="entry name" value="NODB"/>
    <property type="match status" value="1"/>
</dbReference>
<dbReference type="GO" id="GO:0005975">
    <property type="term" value="P:carbohydrate metabolic process"/>
    <property type="evidence" value="ECO:0007669"/>
    <property type="project" value="InterPro"/>
</dbReference>
<sequence>MKVIVIFLLIISLVGCTGPNTEKVDTNNPVEEQKQETKNTDKEQGCETDNKENEVKKDPTKDIDLSIKPNEAGQIMVLMYHHIGKKEDTWVRTVENFKKDLKVLYEKGYRPISLKDFVNNNIHVEAGYTPVVITFDDGRQNNFNIIEKNGELIVDPNCAAGIMEEFHKKHPDFPLEATFFVFGKRPFGQKEYVEYKLKYLIDKGFDIGNHTIDHNNFSNLTPEEIQRAIAKNVEFLNGILPDYEVNTLALPYGSRPKNKEYEIFLRKGEYDGVKYENIAILNVGWKPSVSPIDKNFNPYSIHRVRASEMNVDNVGMYDWLEYFDKYPEKRFISDGNPDVITVPKKYENRIDKQKLNGKFLYLYDNEKNLK</sequence>
<comment type="caution">
    <text evidence="6">The sequence shown here is derived from an EMBL/GenBank/DDBJ whole genome shotgun (WGS) entry which is preliminary data.</text>
</comment>
<keyword evidence="7" id="KW-1185">Reference proteome</keyword>
<evidence type="ECO:0000256" key="3">
    <source>
        <dbReference type="SAM" id="MobiDB-lite"/>
    </source>
</evidence>